<accession>A0A0B4XLP0</accession>
<keyword evidence="1" id="KW-0732">Signal</keyword>
<feature type="signal peptide" evidence="1">
    <location>
        <begin position="1"/>
        <end position="18"/>
    </location>
</feature>
<dbReference type="InterPro" id="IPR021409">
    <property type="entry name" value="DUF3047"/>
</dbReference>
<feature type="chain" id="PRO_5002097669" description="DUF3047 domain-containing protein" evidence="1">
    <location>
        <begin position="19"/>
        <end position="212"/>
    </location>
</feature>
<dbReference type="KEGG" id="apac:S7S_04325"/>
<reference evidence="2 3" key="1">
    <citation type="journal article" date="2012" name="J. Bacteriol.">
        <title>Genome sequence of an alkane-degrading bacterium, Alcanivorax pacificus type strain W11-5, isolated from deep sea sediment.</title>
        <authorList>
            <person name="Lai Q."/>
            <person name="Shao Z."/>
        </authorList>
    </citation>
    <scope>NUCLEOTIDE SEQUENCE [LARGE SCALE GENOMIC DNA]</scope>
    <source>
        <strain evidence="2 3">W11-5</strain>
    </source>
</reference>
<evidence type="ECO:0000313" key="3">
    <source>
        <dbReference type="Proteomes" id="UP000006764"/>
    </source>
</evidence>
<dbReference type="EMBL" id="CP004387">
    <property type="protein sequence ID" value="AJD47287.1"/>
    <property type="molecule type" value="Genomic_DNA"/>
</dbReference>
<dbReference type="AlphaFoldDB" id="A0A0B4XLP0"/>
<dbReference type="Pfam" id="PF11249">
    <property type="entry name" value="DUF3047"/>
    <property type="match status" value="1"/>
</dbReference>
<evidence type="ECO:0000256" key="1">
    <source>
        <dbReference type="SAM" id="SignalP"/>
    </source>
</evidence>
<name>A0A0B4XLP0_9GAMM</name>
<protein>
    <recommendedName>
        <fullName evidence="4">DUF3047 domain-containing protein</fullName>
    </recommendedName>
</protein>
<organism evidence="2 3">
    <name type="scientific">Isoalcanivorax pacificus W11-5</name>
    <dbReference type="NCBI Taxonomy" id="391936"/>
    <lineage>
        <taxon>Bacteria</taxon>
        <taxon>Pseudomonadati</taxon>
        <taxon>Pseudomonadota</taxon>
        <taxon>Gammaproteobacteria</taxon>
        <taxon>Oceanospirillales</taxon>
        <taxon>Alcanivoracaceae</taxon>
        <taxon>Isoalcanivorax</taxon>
    </lineage>
</organism>
<keyword evidence="3" id="KW-1185">Reference proteome</keyword>
<proteinExistence type="predicted"/>
<dbReference type="STRING" id="391936.S7S_04325"/>
<gene>
    <name evidence="2" type="ORF">S7S_04325</name>
</gene>
<dbReference type="RefSeq" id="WP_008738378.1">
    <property type="nucleotide sequence ID" value="NZ_CP004387.1"/>
</dbReference>
<dbReference type="HOGENOM" id="CLU_077139_1_0_6"/>
<dbReference type="Proteomes" id="UP000006764">
    <property type="component" value="Chromosome"/>
</dbReference>
<sequence>MRCTVLVLFILLSAQALARDTLPGPVPGWREVVFEGRTLYSLDSEHDCIRAEARGTASGLVRQLEAADQAGLLLRWQWRAEAPLVPGSEAPGAAALEKRRGGDDFLARVYVIHEGRFFWQTRAVNYVWSREQATGTVWPNPFTGNAIMVAVQSGEDGLGEWHSFERDVRADFRRYHDIDITGVSAVAIMTDADNTRGQASACYRLPRFGGGP</sequence>
<dbReference type="OrthoDB" id="9775969at2"/>
<evidence type="ECO:0008006" key="4">
    <source>
        <dbReference type="Google" id="ProtNLM"/>
    </source>
</evidence>
<evidence type="ECO:0000313" key="2">
    <source>
        <dbReference type="EMBL" id="AJD47287.1"/>
    </source>
</evidence>